<evidence type="ECO:0000256" key="4">
    <source>
        <dbReference type="ARBA" id="ARBA00022801"/>
    </source>
</evidence>
<dbReference type="Gene3D" id="2.70.40.10">
    <property type="match status" value="1"/>
</dbReference>
<comment type="function">
    <text evidence="8">This enzyme is involved in nucleotide metabolism: it produces dUMP, the immediate precursor of thymidine nucleotides and it decreases the intracellular concentration of dUTP so that uracil cannot be incorporated into DNA.</text>
</comment>
<evidence type="ECO:0000256" key="6">
    <source>
        <dbReference type="ARBA" id="ARBA00023080"/>
    </source>
</evidence>
<feature type="compositionally biased region" description="Gly residues" evidence="9">
    <location>
        <begin position="177"/>
        <end position="189"/>
    </location>
</feature>
<dbReference type="FunFam" id="2.70.40.10:FF:000008">
    <property type="entry name" value="Deoxyuridine 5'-triphosphate nucleotidohydrolase"/>
    <property type="match status" value="1"/>
</dbReference>
<feature type="region of interest" description="Disordered" evidence="9">
    <location>
        <begin position="174"/>
        <end position="213"/>
    </location>
</feature>
<dbReference type="UniPathway" id="UPA00610">
    <property type="reaction ID" value="UER00666"/>
</dbReference>
<dbReference type="GO" id="GO:0004170">
    <property type="term" value="F:dUTP diphosphatase activity"/>
    <property type="evidence" value="ECO:0007669"/>
    <property type="project" value="UniProtKB-UniRule"/>
</dbReference>
<protein>
    <recommendedName>
        <fullName evidence="8">Deoxyuridine 5'-triphosphate nucleotidohydrolase</fullName>
        <shortName evidence="8">dUTPase</shortName>
        <ecNumber evidence="8">3.6.1.23</ecNumber>
    </recommendedName>
    <alternativeName>
        <fullName evidence="8">dUTP pyrophosphatase</fullName>
    </alternativeName>
</protein>
<gene>
    <name evidence="8" type="primary">dut</name>
    <name evidence="11" type="ORF">BXY45_12639</name>
</gene>
<evidence type="ECO:0000313" key="11">
    <source>
        <dbReference type="EMBL" id="PWJ49286.1"/>
    </source>
</evidence>
<dbReference type="CDD" id="cd07557">
    <property type="entry name" value="trimeric_dUTPase"/>
    <property type="match status" value="1"/>
</dbReference>
<proteinExistence type="inferred from homology"/>
<feature type="compositionally biased region" description="Basic and acidic residues" evidence="9">
    <location>
        <begin position="203"/>
        <end position="213"/>
    </location>
</feature>
<dbReference type="SUPFAM" id="SSF51283">
    <property type="entry name" value="dUTPase-like"/>
    <property type="match status" value="1"/>
</dbReference>
<accession>A0A315ZUN4</accession>
<evidence type="ECO:0000256" key="7">
    <source>
        <dbReference type="ARBA" id="ARBA00047686"/>
    </source>
</evidence>
<feature type="binding site" evidence="8">
    <location>
        <position position="118"/>
    </location>
    <ligand>
        <name>substrate</name>
    </ligand>
</feature>
<dbReference type="InterPro" id="IPR036157">
    <property type="entry name" value="dUTPase-like_sf"/>
</dbReference>
<dbReference type="EC" id="3.6.1.23" evidence="8"/>
<evidence type="ECO:0000313" key="12">
    <source>
        <dbReference type="Proteomes" id="UP000245469"/>
    </source>
</evidence>
<dbReference type="InterPro" id="IPR029054">
    <property type="entry name" value="dUTPase-like"/>
</dbReference>
<dbReference type="GO" id="GO:0006226">
    <property type="term" value="P:dUMP biosynthetic process"/>
    <property type="evidence" value="ECO:0007669"/>
    <property type="project" value="UniProtKB-UniRule"/>
</dbReference>
<evidence type="ECO:0000256" key="8">
    <source>
        <dbReference type="HAMAP-Rule" id="MF_00116"/>
    </source>
</evidence>
<dbReference type="NCBIfam" id="NF001862">
    <property type="entry name" value="PRK00601.1"/>
    <property type="match status" value="1"/>
</dbReference>
<dbReference type="GO" id="GO:0046081">
    <property type="term" value="P:dUTP catabolic process"/>
    <property type="evidence" value="ECO:0007669"/>
    <property type="project" value="InterPro"/>
</dbReference>
<dbReference type="NCBIfam" id="TIGR00576">
    <property type="entry name" value="dut"/>
    <property type="match status" value="1"/>
</dbReference>
<comment type="catalytic activity">
    <reaction evidence="7 8">
        <text>dUTP + H2O = dUMP + diphosphate + H(+)</text>
        <dbReference type="Rhea" id="RHEA:10248"/>
        <dbReference type="ChEBI" id="CHEBI:15377"/>
        <dbReference type="ChEBI" id="CHEBI:15378"/>
        <dbReference type="ChEBI" id="CHEBI:33019"/>
        <dbReference type="ChEBI" id="CHEBI:61555"/>
        <dbReference type="ChEBI" id="CHEBI:246422"/>
        <dbReference type="EC" id="3.6.1.23"/>
    </reaction>
</comment>
<feature type="domain" description="dUTPase-like" evidence="10">
    <location>
        <begin position="55"/>
        <end position="185"/>
    </location>
</feature>
<comment type="cofactor">
    <cofactor evidence="1 8">
        <name>Mg(2+)</name>
        <dbReference type="ChEBI" id="CHEBI:18420"/>
    </cofactor>
</comment>
<dbReference type="HAMAP" id="MF_00116">
    <property type="entry name" value="dUTPase_bact"/>
    <property type="match status" value="1"/>
</dbReference>
<dbReference type="EMBL" id="QGDQ01000026">
    <property type="protein sequence ID" value="PWJ49286.1"/>
    <property type="molecule type" value="Genomic_DNA"/>
</dbReference>
<comment type="caution">
    <text evidence="11">The sequence shown here is derived from an EMBL/GenBank/DDBJ whole genome shotgun (WGS) entry which is preliminary data.</text>
</comment>
<dbReference type="PANTHER" id="PTHR11241">
    <property type="entry name" value="DEOXYURIDINE 5'-TRIPHOSPHATE NUCLEOTIDOHYDROLASE"/>
    <property type="match status" value="1"/>
</dbReference>
<evidence type="ECO:0000259" key="10">
    <source>
        <dbReference type="Pfam" id="PF00692"/>
    </source>
</evidence>
<dbReference type="PANTHER" id="PTHR11241:SF0">
    <property type="entry name" value="DEOXYURIDINE 5'-TRIPHOSPHATE NUCLEOTIDOHYDROLASE"/>
    <property type="match status" value="1"/>
</dbReference>
<keyword evidence="12" id="KW-1185">Reference proteome</keyword>
<organism evidence="11 12">
    <name type="scientific">Quadrisphaera granulorum</name>
    <dbReference type="NCBI Taxonomy" id="317664"/>
    <lineage>
        <taxon>Bacteria</taxon>
        <taxon>Bacillati</taxon>
        <taxon>Actinomycetota</taxon>
        <taxon>Actinomycetes</taxon>
        <taxon>Kineosporiales</taxon>
        <taxon>Kineosporiaceae</taxon>
        <taxon>Quadrisphaera</taxon>
    </lineage>
</organism>
<keyword evidence="6 8" id="KW-0546">Nucleotide metabolism</keyword>
<evidence type="ECO:0000256" key="2">
    <source>
        <dbReference type="ARBA" id="ARBA00006581"/>
    </source>
</evidence>
<evidence type="ECO:0000256" key="3">
    <source>
        <dbReference type="ARBA" id="ARBA00022723"/>
    </source>
</evidence>
<dbReference type="GO" id="GO:0000287">
    <property type="term" value="F:magnesium ion binding"/>
    <property type="evidence" value="ECO:0007669"/>
    <property type="project" value="UniProtKB-UniRule"/>
</dbReference>
<keyword evidence="3 8" id="KW-0479">Metal-binding</keyword>
<evidence type="ECO:0000256" key="1">
    <source>
        <dbReference type="ARBA" id="ARBA00001946"/>
    </source>
</evidence>
<reference evidence="11 12" key="1">
    <citation type="submission" date="2018-03" db="EMBL/GenBank/DDBJ databases">
        <title>Genomic Encyclopedia of Archaeal and Bacterial Type Strains, Phase II (KMG-II): from individual species to whole genera.</title>
        <authorList>
            <person name="Goeker M."/>
        </authorList>
    </citation>
    <scope>NUCLEOTIDE SEQUENCE [LARGE SCALE GENOMIC DNA]</scope>
    <source>
        <strain evidence="11 12">DSM 44889</strain>
    </source>
</reference>
<dbReference type="InterPro" id="IPR008181">
    <property type="entry name" value="dUTPase"/>
</dbReference>
<name>A0A315ZUN4_9ACTN</name>
<evidence type="ECO:0000256" key="9">
    <source>
        <dbReference type="SAM" id="MobiDB-lite"/>
    </source>
</evidence>
<evidence type="ECO:0000256" key="5">
    <source>
        <dbReference type="ARBA" id="ARBA00022842"/>
    </source>
</evidence>
<dbReference type="Proteomes" id="UP000245469">
    <property type="component" value="Unassembled WGS sequence"/>
</dbReference>
<keyword evidence="4 8" id="KW-0378">Hydrolase</keyword>
<comment type="pathway">
    <text evidence="8">Pyrimidine metabolism; dUMP biosynthesis; dUMP from dCTP (dUTP route): step 2/2.</text>
</comment>
<sequence>MAGWLRLLRFAHPASLARPASSYARPVTGVRAAEVLGDPSAEELVVPLQRLTDDLPDPSYAHPGDAGADLRSAVDAVIAPGGRATLPTGVAVAVPDGWAAFVHPRSGLAARHGVTTLNGPGTVDAGYRGEVKVTLVNTDPDEAFEIRRGDRIAQLVLQRVARVRFVPVEALEPSVRGAGGHGSSGGWGASGEQPAAPSVPRKPTTDQVEKEAR</sequence>
<feature type="binding site" evidence="8">
    <location>
        <begin position="122"/>
        <end position="124"/>
    </location>
    <ligand>
        <name>substrate</name>
    </ligand>
</feature>
<comment type="similarity">
    <text evidence="2 8">Belongs to the dUTPase family.</text>
</comment>
<dbReference type="InterPro" id="IPR033704">
    <property type="entry name" value="dUTPase_trimeric"/>
</dbReference>
<feature type="binding site" evidence="8">
    <location>
        <begin position="105"/>
        <end position="107"/>
    </location>
    <ligand>
        <name>substrate</name>
    </ligand>
</feature>
<comment type="caution">
    <text evidence="8">Lacks conserved residue(s) required for the propagation of feature annotation.</text>
</comment>
<dbReference type="Pfam" id="PF00692">
    <property type="entry name" value="dUTPase"/>
    <property type="match status" value="1"/>
</dbReference>
<dbReference type="AlphaFoldDB" id="A0A315ZUN4"/>
<keyword evidence="5 8" id="KW-0460">Magnesium</keyword>